<dbReference type="AlphaFoldDB" id="A0A892I869"/>
<dbReference type="GeneID" id="93128962"/>
<name>A0A892I869_9BURK</name>
<proteinExistence type="predicted"/>
<accession>A0A892I869</accession>
<dbReference type="InterPro" id="IPR042517">
    <property type="entry name" value="Glyco_hydro_64_N_2"/>
</dbReference>
<dbReference type="PANTHER" id="PTHR38165">
    <property type="match status" value="1"/>
</dbReference>
<dbReference type="RefSeq" id="WP_134220901.1">
    <property type="nucleotide sequence ID" value="NZ_CP033838.1"/>
</dbReference>
<dbReference type="InterPro" id="IPR032477">
    <property type="entry name" value="Glyco_hydro_64"/>
</dbReference>
<gene>
    <name evidence="2" type="ORF">I6K02_21400</name>
</gene>
<dbReference type="Proteomes" id="UP000625568">
    <property type="component" value="Chromosome 2"/>
</dbReference>
<dbReference type="InterPro" id="IPR037398">
    <property type="entry name" value="Glyco_hydro_64_fam"/>
</dbReference>
<dbReference type="InterPro" id="IPR037176">
    <property type="entry name" value="Osmotin/thaumatin-like_sf"/>
</dbReference>
<organism evidence="2 3">
    <name type="scientific">Burkholderia dolosa</name>
    <dbReference type="NCBI Taxonomy" id="152500"/>
    <lineage>
        <taxon>Bacteria</taxon>
        <taxon>Pseudomonadati</taxon>
        <taxon>Pseudomonadota</taxon>
        <taxon>Betaproteobacteria</taxon>
        <taxon>Burkholderiales</taxon>
        <taxon>Burkholderiaceae</taxon>
        <taxon>Burkholderia</taxon>
        <taxon>Burkholderia cepacia complex</taxon>
    </lineage>
</organism>
<evidence type="ECO:0000259" key="1">
    <source>
        <dbReference type="PROSITE" id="PS52006"/>
    </source>
</evidence>
<dbReference type="Gene3D" id="2.60.110.10">
    <property type="entry name" value="Thaumatin"/>
    <property type="match status" value="1"/>
</dbReference>
<sequence>MARHKRRTRAARANTLLSLAAYSCRGRYVAADSTQDFPGYALMIRILQTSMLRRLPLLLAACFLSGCGGSSSGSSDDPELAQASMMKSAAPATIAYSQLPDGSFALHLKNASDGRLPDDQIYVEIVSQPDGKVTAVDATSTNVPDGPEGDGTLGAVGTLTSGDDLAAHAFTLAQLTNHTLYLPGDARYLGTRIYVSVRRRLQMPVNAVADGYTQPNIENPSDPNYATPFDWFEMTYAPQGHPKVAFGGNITQVDGFSIPMSFEVKGVGNTDIKRGITLGVGSSSGVDTRDQLMNKYLDQPGLDEPFRTLVQKDRDDEVIRLVAPYHGAAFKPGGAAQRYFDGYVDHVWRYYSIHELDFNDQADGTGNRYRGRVVPGANGERVFRVSRNDGPTFDIAKPGTDDVFTNNGTLQPGGTDANAFGALLAAAINRHVATRARNWLDPSSFYRASPSNQWAHFWHQVSIDGLAYGMGFDDTADQSSVAILPADENLKSLTISIGW</sequence>
<dbReference type="Pfam" id="PF16483">
    <property type="entry name" value="Glyco_hydro_64"/>
    <property type="match status" value="1"/>
</dbReference>
<dbReference type="PANTHER" id="PTHR38165:SF1">
    <property type="entry name" value="GLUCANASE B"/>
    <property type="match status" value="1"/>
</dbReference>
<keyword evidence="3" id="KW-1185">Reference proteome</keyword>
<reference evidence="2 3" key="1">
    <citation type="submission" date="2021-02" db="EMBL/GenBank/DDBJ databases">
        <title>FDA dAtabase for Regulatory Grade micrObial Sequences (FDA-ARGOS): Supporting development and validation of Infectious Disease Dx tests.</title>
        <authorList>
            <person name="Minogue T."/>
            <person name="Wolcott M."/>
            <person name="Wasieloski L."/>
            <person name="Aguilar W."/>
            <person name="Moore D."/>
            <person name="Jaissle J."/>
            <person name="Tallon L."/>
            <person name="Sadzewicz L."/>
            <person name="Zhao X."/>
            <person name="Boylan J."/>
            <person name="Ott S."/>
            <person name="Bowen H."/>
            <person name="Vavikolanu K."/>
            <person name="Mehta A."/>
            <person name="Aluvathingal J."/>
            <person name="Nadendla S."/>
            <person name="Yan Y."/>
            <person name="Sichtig H."/>
        </authorList>
    </citation>
    <scope>NUCLEOTIDE SEQUENCE [LARGE SCALE GENOMIC DNA]</scope>
    <source>
        <strain evidence="2 3">FDAARGOS_1272</strain>
    </source>
</reference>
<dbReference type="EMBL" id="CP069483">
    <property type="protein sequence ID" value="QRO79126.1"/>
    <property type="molecule type" value="Genomic_DNA"/>
</dbReference>
<dbReference type="Gene3D" id="3.30.920.50">
    <property type="entry name" value="Beta-1,3-glucanase, C-terminal domain"/>
    <property type="match status" value="1"/>
</dbReference>
<dbReference type="PROSITE" id="PS52006">
    <property type="entry name" value="GH64"/>
    <property type="match status" value="1"/>
</dbReference>
<feature type="domain" description="GH64" evidence="1">
    <location>
        <begin position="101"/>
        <end position="499"/>
    </location>
</feature>
<dbReference type="PROSITE" id="PS51257">
    <property type="entry name" value="PROKAR_LIPOPROTEIN"/>
    <property type="match status" value="1"/>
</dbReference>
<evidence type="ECO:0000313" key="2">
    <source>
        <dbReference type="EMBL" id="QRO79126.1"/>
    </source>
</evidence>
<evidence type="ECO:0000313" key="3">
    <source>
        <dbReference type="Proteomes" id="UP000625568"/>
    </source>
</evidence>
<protein>
    <recommendedName>
        <fullName evidence="1">GH64 domain-containing protein</fullName>
    </recommendedName>
</protein>